<dbReference type="EMBL" id="CAMPGE010026341">
    <property type="protein sequence ID" value="CAI2384035.1"/>
    <property type="molecule type" value="Genomic_DNA"/>
</dbReference>
<dbReference type="Pfam" id="PF07534">
    <property type="entry name" value="TLD"/>
    <property type="match status" value="1"/>
</dbReference>
<evidence type="ECO:0000256" key="1">
    <source>
        <dbReference type="SAM" id="Coils"/>
    </source>
</evidence>
<proteinExistence type="predicted"/>
<evidence type="ECO:0000313" key="5">
    <source>
        <dbReference type="Proteomes" id="UP001295684"/>
    </source>
</evidence>
<evidence type="ECO:0000313" key="4">
    <source>
        <dbReference type="EMBL" id="CAI2384035.1"/>
    </source>
</evidence>
<dbReference type="InterPro" id="IPR006571">
    <property type="entry name" value="TLDc_dom"/>
</dbReference>
<evidence type="ECO:0000259" key="3">
    <source>
        <dbReference type="Pfam" id="PF07534"/>
    </source>
</evidence>
<dbReference type="Proteomes" id="UP001295684">
    <property type="component" value="Unassembled WGS sequence"/>
</dbReference>
<feature type="compositionally biased region" description="Basic and acidic residues" evidence="2">
    <location>
        <begin position="143"/>
        <end position="154"/>
    </location>
</feature>
<sequence length="589" mass="67415">MSKKILSRGKKNGNLTFLNRNKAMSRLDLESNHGSELCLKDITPRDNRYGTPLARYTDQNFPSPAFKVKNDKLERSCSKFSKKKDSKNDLPPLHSTCEKPKDVKASQPKINLKSFSSFKNFSTNEGYPVSDTGSKINERYDDSKQKRVIKEDRTSTATPYNNKNREAKTRSVKILLPPSRKNSQNSQCSSFSKLKKANLPHISMQSDSNLTLKEGLLEKDLQEDNITMLKDLMNKELVKSEKEIESFQKEFDNLVESCRYTIIQKYKKLACEISKNILNQDPEVLINSNKHESNDSAELINRLSACIQSCQRDSNNFEYKFNFFKNRLISLYNTVLYKMPNIDINNYLSNLAEERCKDDLREMLQSMTGVIFENSVPLLEDNTQLSLSKQDSMVNSLKLSQILKSKEEKSRFVDKILIENNYEKITPLWGKMIEESDDISAEEFHQHCDKKGPILLLVKTKDGCIFGGVSPQGFDAINNYSGSEYAFLFSYAIPTGREPIICKVKPEMASYAVKNNEAKYSPGFGQSNRSDLFISFRRLSKSYSHLGIVYDFPQDIVKNYEEYNTPETFLAGSPTGWSIENVEVFSIEV</sequence>
<feature type="region of interest" description="Disordered" evidence="2">
    <location>
        <begin position="79"/>
        <end position="105"/>
    </location>
</feature>
<evidence type="ECO:0000256" key="2">
    <source>
        <dbReference type="SAM" id="MobiDB-lite"/>
    </source>
</evidence>
<protein>
    <recommendedName>
        <fullName evidence="3">TLDc domain-containing protein</fullName>
    </recommendedName>
</protein>
<feature type="region of interest" description="Disordered" evidence="2">
    <location>
        <begin position="143"/>
        <end position="170"/>
    </location>
</feature>
<reference evidence="4" key="1">
    <citation type="submission" date="2023-07" db="EMBL/GenBank/DDBJ databases">
        <authorList>
            <consortium name="AG Swart"/>
            <person name="Singh M."/>
            <person name="Singh A."/>
            <person name="Seah K."/>
            <person name="Emmerich C."/>
        </authorList>
    </citation>
    <scope>NUCLEOTIDE SEQUENCE</scope>
    <source>
        <strain evidence="4">DP1</strain>
    </source>
</reference>
<keyword evidence="5" id="KW-1185">Reference proteome</keyword>
<dbReference type="AlphaFoldDB" id="A0AAD2D919"/>
<name>A0AAD2D919_EUPCR</name>
<keyword evidence="1" id="KW-0175">Coiled coil</keyword>
<organism evidence="4 5">
    <name type="scientific">Euplotes crassus</name>
    <dbReference type="NCBI Taxonomy" id="5936"/>
    <lineage>
        <taxon>Eukaryota</taxon>
        <taxon>Sar</taxon>
        <taxon>Alveolata</taxon>
        <taxon>Ciliophora</taxon>
        <taxon>Intramacronucleata</taxon>
        <taxon>Spirotrichea</taxon>
        <taxon>Hypotrichia</taxon>
        <taxon>Euplotida</taxon>
        <taxon>Euplotidae</taxon>
        <taxon>Moneuplotes</taxon>
    </lineage>
</organism>
<gene>
    <name evidence="4" type="ORF">ECRASSUSDP1_LOCUS25554</name>
</gene>
<feature type="domain" description="TLDc" evidence="3">
    <location>
        <begin position="435"/>
        <end position="587"/>
    </location>
</feature>
<feature type="coiled-coil region" evidence="1">
    <location>
        <begin position="230"/>
        <end position="257"/>
    </location>
</feature>
<comment type="caution">
    <text evidence="4">The sequence shown here is derived from an EMBL/GenBank/DDBJ whole genome shotgun (WGS) entry which is preliminary data.</text>
</comment>
<accession>A0AAD2D919</accession>